<gene>
    <name evidence="2" type="ORF">GCL57_13695</name>
</gene>
<organism evidence="2 3">
    <name type="scientific">Fluviispira multicolorata</name>
    <dbReference type="NCBI Taxonomy" id="2654512"/>
    <lineage>
        <taxon>Bacteria</taxon>
        <taxon>Pseudomonadati</taxon>
        <taxon>Bdellovibrionota</taxon>
        <taxon>Oligoflexia</taxon>
        <taxon>Silvanigrellales</taxon>
        <taxon>Silvanigrellaceae</taxon>
        <taxon>Fluviispira</taxon>
    </lineage>
</organism>
<keyword evidence="1" id="KW-0732">Signal</keyword>
<feature type="signal peptide" evidence="1">
    <location>
        <begin position="1"/>
        <end position="26"/>
    </location>
</feature>
<accession>A0A833JAJ7</accession>
<protein>
    <submittedName>
        <fullName evidence="2">Uncharacterized protein</fullName>
    </submittedName>
</protein>
<evidence type="ECO:0000313" key="3">
    <source>
        <dbReference type="Proteomes" id="UP000442694"/>
    </source>
</evidence>
<proteinExistence type="predicted"/>
<comment type="caution">
    <text evidence="2">The sequence shown here is derived from an EMBL/GenBank/DDBJ whole genome shotgun (WGS) entry which is preliminary data.</text>
</comment>
<dbReference type="SUPFAM" id="SSF56935">
    <property type="entry name" value="Porins"/>
    <property type="match status" value="1"/>
</dbReference>
<dbReference type="Gene3D" id="2.40.160.60">
    <property type="entry name" value="Outer membrane protein transport protein (OMPP1/FadL/TodX)"/>
    <property type="match status" value="1"/>
</dbReference>
<sequence length="293" mass="32206">MSFKLKNIIFVQCCLANFLMQSQTFADTPKSFYSLMSPTSTFAALSGAGAAAPGDASMVDANPALLPALKKEYYFFGGAALQNQVDLMELGIFDSSSTPIAAVFRARETFLNDDINRDRRFTLGLAYQMTQIKNLSIGVSGEYQQLNLSEKWKWDKENYRIGAGLFYQIDLASGRPIFLGLSSNGMFDKFNPTVFDAGVSTVILDGYYTVNADALFDSNSGFLSAVSGLNVAVHKFFDIKGSVGYNPRESRFFWGTGIFFNGPVLRLYYTLVKTDSNDTTLRQTAGAQIALSL</sequence>
<feature type="chain" id="PRO_5032276592" evidence="1">
    <location>
        <begin position="27"/>
        <end position="293"/>
    </location>
</feature>
<evidence type="ECO:0000313" key="2">
    <source>
        <dbReference type="EMBL" id="KAB8028099.1"/>
    </source>
</evidence>
<dbReference type="RefSeq" id="WP_152213920.1">
    <property type="nucleotide sequence ID" value="NZ_WFLN01000010.1"/>
</dbReference>
<reference evidence="2 3" key="1">
    <citation type="submission" date="2019-10" db="EMBL/GenBank/DDBJ databases">
        <title>New genus of Silvanigrellaceae.</title>
        <authorList>
            <person name="Pitt A."/>
            <person name="Hahn M.W."/>
        </authorList>
    </citation>
    <scope>NUCLEOTIDE SEQUENCE [LARGE SCALE GENOMIC DNA]</scope>
    <source>
        <strain evidence="2 3">33A1-SZDP</strain>
    </source>
</reference>
<keyword evidence="3" id="KW-1185">Reference proteome</keyword>
<evidence type="ECO:0000256" key="1">
    <source>
        <dbReference type="SAM" id="SignalP"/>
    </source>
</evidence>
<name>A0A833JAJ7_9BACT</name>
<dbReference type="AlphaFoldDB" id="A0A833JAJ7"/>
<dbReference type="Proteomes" id="UP000442694">
    <property type="component" value="Unassembled WGS sequence"/>
</dbReference>
<dbReference type="EMBL" id="WFLN01000010">
    <property type="protein sequence ID" value="KAB8028099.1"/>
    <property type="molecule type" value="Genomic_DNA"/>
</dbReference>